<comment type="caution">
    <text evidence="2">The sequence shown here is derived from an EMBL/GenBank/DDBJ whole genome shotgun (WGS) entry which is preliminary data.</text>
</comment>
<accession>A0A8J4YQ15</accession>
<organism evidence="2 3">
    <name type="scientific">Chionoecetes opilio</name>
    <name type="common">Atlantic snow crab</name>
    <name type="synonym">Cancer opilio</name>
    <dbReference type="NCBI Taxonomy" id="41210"/>
    <lineage>
        <taxon>Eukaryota</taxon>
        <taxon>Metazoa</taxon>
        <taxon>Ecdysozoa</taxon>
        <taxon>Arthropoda</taxon>
        <taxon>Crustacea</taxon>
        <taxon>Multicrustacea</taxon>
        <taxon>Malacostraca</taxon>
        <taxon>Eumalacostraca</taxon>
        <taxon>Eucarida</taxon>
        <taxon>Decapoda</taxon>
        <taxon>Pleocyemata</taxon>
        <taxon>Brachyura</taxon>
        <taxon>Eubrachyura</taxon>
        <taxon>Majoidea</taxon>
        <taxon>Majidae</taxon>
        <taxon>Chionoecetes</taxon>
    </lineage>
</organism>
<proteinExistence type="predicted"/>
<name>A0A8J4YQ15_CHIOP</name>
<reference evidence="2" key="1">
    <citation type="submission" date="2020-07" db="EMBL/GenBank/DDBJ databases">
        <title>The High-quality genome of the commercially important snow crab, Chionoecetes opilio.</title>
        <authorList>
            <person name="Jeong J.-H."/>
            <person name="Ryu S."/>
        </authorList>
    </citation>
    <scope>NUCLEOTIDE SEQUENCE</scope>
    <source>
        <strain evidence="2">MADBK_172401_WGS</strain>
        <tissue evidence="2">Digestive gland</tissue>
    </source>
</reference>
<evidence type="ECO:0000256" key="1">
    <source>
        <dbReference type="SAM" id="MobiDB-lite"/>
    </source>
</evidence>
<feature type="region of interest" description="Disordered" evidence="1">
    <location>
        <begin position="93"/>
        <end position="115"/>
    </location>
</feature>
<evidence type="ECO:0000313" key="3">
    <source>
        <dbReference type="Proteomes" id="UP000770661"/>
    </source>
</evidence>
<sequence length="115" mass="12323">MVVGTAWQHPGLCAEEPAGAIPSRQEPTKGVMKTTKNYRDTPFPPSLPFFFPLSPSFPLKAGGRGATDLRECGGVLRSLISVHVCPALQAPSHPYVTTPSSPSLSPSRQQPFRVP</sequence>
<evidence type="ECO:0000313" key="2">
    <source>
        <dbReference type="EMBL" id="KAG0728291.1"/>
    </source>
</evidence>
<dbReference type="Proteomes" id="UP000770661">
    <property type="component" value="Unassembled WGS sequence"/>
</dbReference>
<dbReference type="EMBL" id="JACEEZ010002364">
    <property type="protein sequence ID" value="KAG0728291.1"/>
    <property type="molecule type" value="Genomic_DNA"/>
</dbReference>
<keyword evidence="3" id="KW-1185">Reference proteome</keyword>
<protein>
    <submittedName>
        <fullName evidence="2">Uncharacterized protein</fullName>
    </submittedName>
</protein>
<gene>
    <name evidence="2" type="ORF">GWK47_032791</name>
</gene>
<dbReference type="AlphaFoldDB" id="A0A8J4YQ15"/>
<feature type="region of interest" description="Disordered" evidence="1">
    <location>
        <begin position="14"/>
        <end position="38"/>
    </location>
</feature>